<evidence type="ECO:0000313" key="1">
    <source>
        <dbReference type="EMBL" id="KAJ3540309.1"/>
    </source>
</evidence>
<protein>
    <submittedName>
        <fullName evidence="1">Uncharacterized protein</fullName>
    </submittedName>
</protein>
<name>A0ACC1SIG8_9APHY</name>
<dbReference type="Proteomes" id="UP001148662">
    <property type="component" value="Unassembled WGS sequence"/>
</dbReference>
<organism evidence="1 2">
    <name type="scientific">Phlebia brevispora</name>
    <dbReference type="NCBI Taxonomy" id="194682"/>
    <lineage>
        <taxon>Eukaryota</taxon>
        <taxon>Fungi</taxon>
        <taxon>Dikarya</taxon>
        <taxon>Basidiomycota</taxon>
        <taxon>Agaricomycotina</taxon>
        <taxon>Agaricomycetes</taxon>
        <taxon>Polyporales</taxon>
        <taxon>Meruliaceae</taxon>
        <taxon>Phlebia</taxon>
    </lineage>
</organism>
<keyword evidence="2" id="KW-1185">Reference proteome</keyword>
<proteinExistence type="predicted"/>
<gene>
    <name evidence="1" type="ORF">NM688_g6246</name>
</gene>
<sequence length="139" mass="14853">MCPKPTAAGIVDSSQRRTLIAQGLTLPVASKTINYTGQRTKCSDLGIQDTDLTLRPLPGFRVNDLPASGLRQTEYANVRQYLHGVVDLAKDNVDGALVAELLLSGPEPGRATPGRRRTLELQGAWGISASLGGCPRDRT</sequence>
<reference evidence="1" key="1">
    <citation type="submission" date="2022-07" db="EMBL/GenBank/DDBJ databases">
        <title>Genome Sequence of Phlebia brevispora.</title>
        <authorList>
            <person name="Buettner E."/>
        </authorList>
    </citation>
    <scope>NUCLEOTIDE SEQUENCE</scope>
    <source>
        <strain evidence="1">MPL23</strain>
    </source>
</reference>
<dbReference type="EMBL" id="JANHOG010001257">
    <property type="protein sequence ID" value="KAJ3540309.1"/>
    <property type="molecule type" value="Genomic_DNA"/>
</dbReference>
<accession>A0ACC1SIG8</accession>
<comment type="caution">
    <text evidence="1">The sequence shown here is derived from an EMBL/GenBank/DDBJ whole genome shotgun (WGS) entry which is preliminary data.</text>
</comment>
<evidence type="ECO:0000313" key="2">
    <source>
        <dbReference type="Proteomes" id="UP001148662"/>
    </source>
</evidence>